<gene>
    <name evidence="2" type="ORF">EDD76_103293</name>
</gene>
<accession>A0A4R1R3Z8</accession>
<dbReference type="RefSeq" id="WP_051869279.1">
    <property type="nucleotide sequence ID" value="NZ_JPNB01000001.1"/>
</dbReference>
<organism evidence="2 3">
    <name type="scientific">Kineothrix alysoides</name>
    <dbReference type="NCBI Taxonomy" id="1469948"/>
    <lineage>
        <taxon>Bacteria</taxon>
        <taxon>Bacillati</taxon>
        <taxon>Bacillota</taxon>
        <taxon>Clostridia</taxon>
        <taxon>Lachnospirales</taxon>
        <taxon>Lachnospiraceae</taxon>
        <taxon>Kineothrix</taxon>
    </lineage>
</organism>
<evidence type="ECO:0000256" key="1">
    <source>
        <dbReference type="SAM" id="Phobius"/>
    </source>
</evidence>
<feature type="transmembrane region" description="Helical" evidence="1">
    <location>
        <begin position="119"/>
        <end position="136"/>
    </location>
</feature>
<evidence type="ECO:0000313" key="3">
    <source>
        <dbReference type="Proteomes" id="UP000295718"/>
    </source>
</evidence>
<proteinExistence type="predicted"/>
<feature type="transmembrane region" description="Helical" evidence="1">
    <location>
        <begin position="31"/>
        <end position="52"/>
    </location>
</feature>
<dbReference type="Proteomes" id="UP000295718">
    <property type="component" value="Unassembled WGS sequence"/>
</dbReference>
<dbReference type="OrthoDB" id="1779887at2"/>
<dbReference type="Pfam" id="PF12670">
    <property type="entry name" value="DUF3792"/>
    <property type="match status" value="1"/>
</dbReference>
<feature type="transmembrane region" description="Helical" evidence="1">
    <location>
        <begin position="87"/>
        <end position="107"/>
    </location>
</feature>
<keyword evidence="1" id="KW-1133">Transmembrane helix</keyword>
<feature type="transmembrane region" description="Helical" evidence="1">
    <location>
        <begin position="58"/>
        <end position="78"/>
    </location>
</feature>
<keyword evidence="1" id="KW-0812">Transmembrane</keyword>
<dbReference type="NCBIfam" id="TIGR04086">
    <property type="entry name" value="TIGR04086_membr"/>
    <property type="match status" value="1"/>
</dbReference>
<comment type="caution">
    <text evidence="2">The sequence shown here is derived from an EMBL/GenBank/DDBJ whole genome shotgun (WGS) entry which is preliminary data.</text>
</comment>
<evidence type="ECO:0000313" key="2">
    <source>
        <dbReference type="EMBL" id="TCL60100.1"/>
    </source>
</evidence>
<reference evidence="2 3" key="1">
    <citation type="submission" date="2019-03" db="EMBL/GenBank/DDBJ databases">
        <title>Genomic Encyclopedia of Type Strains, Phase IV (KMG-IV): sequencing the most valuable type-strain genomes for metagenomic binning, comparative biology and taxonomic classification.</title>
        <authorList>
            <person name="Goeker M."/>
        </authorList>
    </citation>
    <scope>NUCLEOTIDE SEQUENCE [LARGE SCALE GENOMIC DNA]</scope>
    <source>
        <strain evidence="2 3">DSM 100556</strain>
    </source>
</reference>
<dbReference type="EMBL" id="SLUO01000003">
    <property type="protein sequence ID" value="TCL60100.1"/>
    <property type="molecule type" value="Genomic_DNA"/>
</dbReference>
<protein>
    <submittedName>
        <fullName evidence="2">Putative membrane protein (TIGR04086 family)</fullName>
    </submittedName>
</protein>
<sequence>MRNIGLRRGKSTYAKEDGGVSLHNIFLLKCLLFSYVLTAGLLLLLALILYRFSLQEKVVNICIILVYIAVTFLAGFIAGKRMGSRKFLWGLLMGVLYFAVLALVSLIVNHSLQDVGSNALTVFLLCGGSGMLGGMIS</sequence>
<dbReference type="STRING" id="1469948.GCA_000732725_00768"/>
<keyword evidence="1" id="KW-0472">Membrane</keyword>
<keyword evidence="3" id="KW-1185">Reference proteome</keyword>
<dbReference type="AlphaFoldDB" id="A0A4R1R3Z8"/>
<name>A0A4R1R3Z8_9FIRM</name>
<dbReference type="InterPro" id="IPR023804">
    <property type="entry name" value="DUF3792_TM"/>
</dbReference>